<keyword evidence="2" id="KW-1185">Reference proteome</keyword>
<dbReference type="RefSeq" id="WP_281376633.1">
    <property type="nucleotide sequence ID" value="NZ_JACIJS010000001.1"/>
</dbReference>
<protein>
    <submittedName>
        <fullName evidence="1">Uncharacterized protein</fullName>
    </submittedName>
</protein>
<organism evidence="1 2">
    <name type="scientific">Rubricella aquisinus</name>
    <dbReference type="NCBI Taxonomy" id="2028108"/>
    <lineage>
        <taxon>Bacteria</taxon>
        <taxon>Pseudomonadati</taxon>
        <taxon>Pseudomonadota</taxon>
        <taxon>Alphaproteobacteria</taxon>
        <taxon>Rhodobacterales</taxon>
        <taxon>Paracoccaceae</taxon>
        <taxon>Rubricella</taxon>
    </lineage>
</organism>
<dbReference type="Proteomes" id="UP000553766">
    <property type="component" value="Unassembled WGS sequence"/>
</dbReference>
<proteinExistence type="predicted"/>
<evidence type="ECO:0000313" key="1">
    <source>
        <dbReference type="EMBL" id="MBB5514028.1"/>
    </source>
</evidence>
<comment type="caution">
    <text evidence="1">The sequence shown here is derived from an EMBL/GenBank/DDBJ whole genome shotgun (WGS) entry which is preliminary data.</text>
</comment>
<evidence type="ECO:0000313" key="2">
    <source>
        <dbReference type="Proteomes" id="UP000553766"/>
    </source>
</evidence>
<gene>
    <name evidence="1" type="ORF">FHS89_000026</name>
</gene>
<dbReference type="EMBL" id="JACIJS010000001">
    <property type="protein sequence ID" value="MBB5514028.1"/>
    <property type="molecule type" value="Genomic_DNA"/>
</dbReference>
<reference evidence="1 2" key="1">
    <citation type="submission" date="2020-08" db="EMBL/GenBank/DDBJ databases">
        <title>Genomic Encyclopedia of Type Strains, Phase IV (KMG-IV): sequencing the most valuable type-strain genomes for metagenomic binning, comparative biology and taxonomic classification.</title>
        <authorList>
            <person name="Goeker M."/>
        </authorList>
    </citation>
    <scope>NUCLEOTIDE SEQUENCE [LARGE SCALE GENOMIC DNA]</scope>
    <source>
        <strain evidence="1 2">DSM 103377</strain>
    </source>
</reference>
<sequence>MLTTVMIGTCIAVQGEFVRMMENGRVLVRVGQKLISGRPV</sequence>
<accession>A0A840WFU4</accession>
<dbReference type="AlphaFoldDB" id="A0A840WFU4"/>
<name>A0A840WFU4_9RHOB</name>